<gene>
    <name evidence="1" type="ORF">QAD02_003858</name>
</gene>
<dbReference type="Proteomes" id="UP001239111">
    <property type="component" value="Chromosome 3"/>
</dbReference>
<evidence type="ECO:0000313" key="1">
    <source>
        <dbReference type="EMBL" id="KAJ8672599.1"/>
    </source>
</evidence>
<dbReference type="EMBL" id="CM056743">
    <property type="protein sequence ID" value="KAJ8672599.1"/>
    <property type="molecule type" value="Genomic_DNA"/>
</dbReference>
<organism evidence="1 2">
    <name type="scientific">Eretmocerus hayati</name>
    <dbReference type="NCBI Taxonomy" id="131215"/>
    <lineage>
        <taxon>Eukaryota</taxon>
        <taxon>Metazoa</taxon>
        <taxon>Ecdysozoa</taxon>
        <taxon>Arthropoda</taxon>
        <taxon>Hexapoda</taxon>
        <taxon>Insecta</taxon>
        <taxon>Pterygota</taxon>
        <taxon>Neoptera</taxon>
        <taxon>Endopterygota</taxon>
        <taxon>Hymenoptera</taxon>
        <taxon>Apocrita</taxon>
        <taxon>Proctotrupomorpha</taxon>
        <taxon>Chalcidoidea</taxon>
        <taxon>Aphelinidae</taxon>
        <taxon>Aphelininae</taxon>
        <taxon>Eretmocerus</taxon>
    </lineage>
</organism>
<comment type="caution">
    <text evidence="1">The sequence shown here is derived from an EMBL/GenBank/DDBJ whole genome shotgun (WGS) entry which is preliminary data.</text>
</comment>
<name>A0ACC2NND8_9HYME</name>
<proteinExistence type="predicted"/>
<accession>A0ACC2NND8</accession>
<reference evidence="1" key="1">
    <citation type="submission" date="2023-04" db="EMBL/GenBank/DDBJ databases">
        <title>A chromosome-level genome assembly of the parasitoid wasp Eretmocerus hayati.</title>
        <authorList>
            <person name="Zhong Y."/>
            <person name="Liu S."/>
            <person name="Liu Y."/>
        </authorList>
    </citation>
    <scope>NUCLEOTIDE SEQUENCE</scope>
    <source>
        <strain evidence="1">ZJU_SS_LIU_2023</strain>
    </source>
</reference>
<evidence type="ECO:0000313" key="2">
    <source>
        <dbReference type="Proteomes" id="UP001239111"/>
    </source>
</evidence>
<keyword evidence="2" id="KW-1185">Reference proteome</keyword>
<sequence>MSCKGEGRFIGITVNHLNSYVNLYSALGRLLPSDANNAYERFSLKLRKTGAMDIVSQKSAQNVFKILLGVQKDDKYQKNCDAMSFHPEYSKLVGLMFHLSTYEGRTPQRNWLNTAAPAITT</sequence>
<protein>
    <submittedName>
        <fullName evidence="1">Uncharacterized protein</fullName>
    </submittedName>
</protein>